<organism evidence="3 4">
    <name type="scientific">Thermodesulfovibrio yellowstonii (strain ATCC 51303 / DSM 11347 / YP87)</name>
    <dbReference type="NCBI Taxonomy" id="289376"/>
    <lineage>
        <taxon>Bacteria</taxon>
        <taxon>Pseudomonadati</taxon>
        <taxon>Nitrospirota</taxon>
        <taxon>Thermodesulfovibrionia</taxon>
        <taxon>Thermodesulfovibrionales</taxon>
        <taxon>Thermodesulfovibrionaceae</taxon>
        <taxon>Thermodesulfovibrio</taxon>
    </lineage>
</organism>
<keyword evidence="4" id="KW-1185">Reference proteome</keyword>
<dbReference type="KEGG" id="tye:THEYE_A0299"/>
<dbReference type="RefSeq" id="WP_012545217.1">
    <property type="nucleotide sequence ID" value="NC_011296.1"/>
</dbReference>
<accession>B5YII8</accession>
<dbReference type="AlphaFoldDB" id="B5YII8"/>
<dbReference type="InParanoid" id="B5YII8"/>
<evidence type="ECO:0000256" key="2">
    <source>
        <dbReference type="SAM" id="Phobius"/>
    </source>
</evidence>
<evidence type="ECO:0000256" key="1">
    <source>
        <dbReference type="SAM" id="Coils"/>
    </source>
</evidence>
<evidence type="ECO:0000313" key="3">
    <source>
        <dbReference type="EMBL" id="ACI20481.1"/>
    </source>
</evidence>
<evidence type="ECO:0000313" key="4">
    <source>
        <dbReference type="Proteomes" id="UP000000718"/>
    </source>
</evidence>
<keyword evidence="2" id="KW-0472">Membrane</keyword>
<gene>
    <name evidence="3" type="ordered locus">THEYE_A0299</name>
</gene>
<dbReference type="EnsemblBacteria" id="ACI20481">
    <property type="protein sequence ID" value="ACI20481"/>
    <property type="gene ID" value="THEYE_A0299"/>
</dbReference>
<dbReference type="PATRIC" id="fig|289376.4.peg.294"/>
<dbReference type="STRING" id="289376.THEYE_A0299"/>
<sequence>MTNLFKIAIIAAPLAGLIFYYVVMQQSKLDTEIEKESLKFEQEWNEFKAESPFTTNRQKYEERAKVAEQKQKELEEKKKQKEQKIEKFEQNFEKALEEAGKEVRQ</sequence>
<dbReference type="HOGENOM" id="CLU_2235321_0_0_0"/>
<proteinExistence type="predicted"/>
<reference evidence="4" key="1">
    <citation type="submission" date="2008-08" db="EMBL/GenBank/DDBJ databases">
        <title>The complete genome sequence of Thermodesulfovibrio yellowstonii strain ATCC 51303 / DSM 11347 / YP87.</title>
        <authorList>
            <person name="Dodson R.J."/>
            <person name="Durkin A.S."/>
            <person name="Wu M."/>
            <person name="Eisen J."/>
            <person name="Sutton G."/>
        </authorList>
    </citation>
    <scope>NUCLEOTIDE SEQUENCE [LARGE SCALE GENOMIC DNA]</scope>
    <source>
        <strain evidence="4">ATCC 51303 / DSM 11347 / YP87</strain>
    </source>
</reference>
<protein>
    <submittedName>
        <fullName evidence="3">Uncharacterized protein</fullName>
    </submittedName>
</protein>
<keyword evidence="2" id="KW-0812">Transmembrane</keyword>
<keyword evidence="1" id="KW-0175">Coiled coil</keyword>
<reference evidence="3 4" key="2">
    <citation type="journal article" date="2015" name="Genome Announc.">
        <title>Genome Sequence of the Sulfate-Reducing Thermophilic Bacterium Thermodesulfovibrio yellowstonii Strain DSM 11347T (Phylum Nitrospirae).</title>
        <authorList>
            <person name="Bhatnagar S."/>
            <person name="Badger J.H."/>
            <person name="Madupu R."/>
            <person name="Khouri H.M."/>
            <person name="O'Connor E.M."/>
            <person name="Robb F.T."/>
            <person name="Ward N.L."/>
            <person name="Eisen J.A."/>
        </authorList>
    </citation>
    <scope>NUCLEOTIDE SEQUENCE [LARGE SCALE GENOMIC DNA]</scope>
    <source>
        <strain evidence="4">ATCC 51303 / DSM 11347 / YP87</strain>
    </source>
</reference>
<keyword evidence="2" id="KW-1133">Transmembrane helix</keyword>
<dbReference type="EMBL" id="CP001147">
    <property type="protein sequence ID" value="ACI20481.1"/>
    <property type="molecule type" value="Genomic_DNA"/>
</dbReference>
<name>B5YII8_THEYD</name>
<dbReference type="Proteomes" id="UP000000718">
    <property type="component" value="Chromosome"/>
</dbReference>
<feature type="transmembrane region" description="Helical" evidence="2">
    <location>
        <begin position="6"/>
        <end position="23"/>
    </location>
</feature>
<feature type="coiled-coil region" evidence="1">
    <location>
        <begin position="57"/>
        <end position="105"/>
    </location>
</feature>